<dbReference type="EMBL" id="PP579741">
    <property type="protein sequence ID" value="XAG95867.1"/>
    <property type="molecule type" value="Genomic_DNA"/>
</dbReference>
<dbReference type="InterPro" id="IPR032876">
    <property type="entry name" value="J_dom"/>
</dbReference>
<protein>
    <submittedName>
        <fullName evidence="2">Baseplate hub protein</fullName>
    </submittedName>
</protein>
<dbReference type="Proteomes" id="UP001437386">
    <property type="component" value="Segment"/>
</dbReference>
<accession>A0AAX4Q5K7</accession>
<evidence type="ECO:0000313" key="2">
    <source>
        <dbReference type="EMBL" id="XAG95867.1"/>
    </source>
</evidence>
<proteinExistence type="predicted"/>
<feature type="domain" description="Tip attachment protein J" evidence="1">
    <location>
        <begin position="592"/>
        <end position="683"/>
    </location>
</feature>
<evidence type="ECO:0000259" key="1">
    <source>
        <dbReference type="Pfam" id="PF13550"/>
    </source>
</evidence>
<gene>
    <name evidence="2" type="ORF">U7154_000100</name>
</gene>
<dbReference type="Pfam" id="PF13550">
    <property type="entry name" value="Phage-tail_3"/>
    <property type="match status" value="1"/>
</dbReference>
<organism evidence="2 3">
    <name type="scientific">Enterobacter phage KKP_3711</name>
    <dbReference type="NCBI Taxonomy" id="3109398"/>
    <lineage>
        <taxon>Viruses</taxon>
        <taxon>Duplodnaviria</taxon>
        <taxon>Heunggongvirae</taxon>
        <taxon>Uroviricota</taxon>
        <taxon>Caudoviricetes</taxon>
        <taxon>Demerecviridae</taxon>
        <taxon>Markadamsvirinae</taxon>
    </lineage>
</organism>
<reference evidence="2 3" key="1">
    <citation type="submission" date="2024-04" db="EMBL/GenBank/DDBJ databases">
        <authorList>
            <person name="Wojcicki M."/>
            <person name="Srednicka P."/>
            <person name="Shymialevich D."/>
            <person name="Sokolowska B."/>
        </authorList>
    </citation>
    <scope>NUCLEOTIDE SEQUENCE [LARGE SCALE GENOMIC DNA]</scope>
</reference>
<name>A0AAX4Q5K7_9CAUD</name>
<evidence type="ECO:0000313" key="3">
    <source>
        <dbReference type="Proteomes" id="UP001437386"/>
    </source>
</evidence>
<sequence>MKTILPAAQTYLNTHTKIKTAMLISMELPGSDPTASTFAYYTDYFRDITYRGIPYRAGKIKVVGAHKQDRQLSIGTLSFTITGADDVEVIKLVQQGVSFIDRNVTILQAIIDDNGEIMAVDPDTNGPIQFFRGKITSGGIRDDVTASDGGSSTITWTCSNAFYDFEQVNGRVTDDASHRGLEVVNGKLEPSNGAKREEYKEDYGFYHSNQSVNILAQYQVKELRYKMKSKKKFFGLSKSYSLVEYYETVTKEVDLDLNLAAKYLPVVYGVQQIPGIPVFADTEKDNPNVVYVVYAFCEGEIDGFLDFYFGDNPMICVNQEDSQARTCFGTKKIAGDTMQRIASGQPSTATSVHGQEYVYNDGNGDIRIWTYHGKRDQTAAQVLVDLAAKKGFYLQNQNGNGPEYWDSRYKLLDTAYAVVRFTITENRTDIPDLAAEVQGKKIRVYKSDGSYDASKTSLNPIWQTLDYLTSDLYGPGVTLDQFTMSQLLQEAAVLNTIDTSYQMSWQPYWRYVGWTSNANVDFRQMVQLNTIVDTADTVFKNVQALLDAFKGALNNLSGTYRLTVEKYSKTPRKIHYLDTTGSIDLQDTTGRSKYNSVQASLIDPALMWKTNSVTFFNSEYKNQDKGADKRLQLSFAYITNYYTARAFAERELKKSRYSRQLTITVPYSFIGIECNDPIAFTYPRYGWVDKFFLVDSVENTRDGKINLVLQEYAEDVFINSDQVDNSGTDIPNVTNSVLPPRDFKYVPTPVSTSQDFTTIGKNGELTWLPSFTGNVIYYTILQSGRLDPYVVDQLTQDPNVRLKQDIMGQPAGLYIFEIRAVDVNGRRSSPVTLTVELNAARNLAPVSNFRALNALPSDGSEFTGPDLLLAWDPNPEEDLLEGLYYELELSNSVGTMLRSIRIENQWTYDYLLLYNKQDYATQNSGKIGINRRINARIRAKGPNGEQSVTWTTL</sequence>
<keyword evidence="3" id="KW-1185">Reference proteome</keyword>